<keyword evidence="3" id="KW-1185">Reference proteome</keyword>
<dbReference type="InterPro" id="IPR002915">
    <property type="entry name" value="DeoC/FbaB/LacD_aldolase"/>
</dbReference>
<dbReference type="InterPro" id="IPR013785">
    <property type="entry name" value="Aldolase_TIM"/>
</dbReference>
<gene>
    <name evidence="2" type="ORF">DFE_2734</name>
</gene>
<dbReference type="CDD" id="cd00958">
    <property type="entry name" value="DhnA"/>
    <property type="match status" value="1"/>
</dbReference>
<name>A0A2Z6B201_9BACT</name>
<dbReference type="EMBL" id="AP017378">
    <property type="protein sequence ID" value="BBD09460.1"/>
    <property type="molecule type" value="Genomic_DNA"/>
</dbReference>
<sequence length="315" mass="33177">MIGTMRRLGRLFHPQSAKSVILALDHGVSEGMIPGLTEIPLLIEGMKHLPVQGVVLNKGLARASVGSLSLDKNVFVHLSAGTKHGLPTYNQSLVCSVNEALRLGADAVSMHVNIGNDLEDRMLQDFGMVTDEAHAMGIPVMAVIYARGGQIVNELDPSLITHCIRLGGELGADVVCVPYSGDKQSFAMGVATCPVPVFITGGPAQPNWKAAKKMIAEAMEAGASGVTMGRPIFQHKDPLKALAEVCQLVHGSTEGVEVQITSPAKDAAPSKAESEAPPKPKKATAKTAPRKSTVKSAKRRTATKSAKSSPKAKKK</sequence>
<dbReference type="OrthoDB" id="5915071at2"/>
<feature type="region of interest" description="Disordered" evidence="1">
    <location>
        <begin position="260"/>
        <end position="315"/>
    </location>
</feature>
<dbReference type="RefSeq" id="WP_126380429.1">
    <property type="nucleotide sequence ID" value="NZ_AP017378.1"/>
</dbReference>
<dbReference type="Proteomes" id="UP000269883">
    <property type="component" value="Chromosome"/>
</dbReference>
<feature type="compositionally biased region" description="Basic residues" evidence="1">
    <location>
        <begin position="279"/>
        <end position="302"/>
    </location>
</feature>
<accession>A0A2Z6B201</accession>
<dbReference type="PIRSF" id="PIRSF038992">
    <property type="entry name" value="Aldolase_Ia"/>
    <property type="match status" value="1"/>
</dbReference>
<proteinExistence type="predicted"/>
<evidence type="ECO:0000256" key="1">
    <source>
        <dbReference type="SAM" id="MobiDB-lite"/>
    </source>
</evidence>
<evidence type="ECO:0000313" key="3">
    <source>
        <dbReference type="Proteomes" id="UP000269883"/>
    </source>
</evidence>
<dbReference type="KEGG" id="dfl:DFE_2734"/>
<dbReference type="InterPro" id="IPR041720">
    <property type="entry name" value="FbaB-like"/>
</dbReference>
<evidence type="ECO:0000313" key="2">
    <source>
        <dbReference type="EMBL" id="BBD09460.1"/>
    </source>
</evidence>
<feature type="compositionally biased region" description="Low complexity" evidence="1">
    <location>
        <begin position="261"/>
        <end position="271"/>
    </location>
</feature>
<reference evidence="2 3" key="1">
    <citation type="journal article" date="2018" name="Sci. Adv.">
        <title>Multi-heme cytochromes provide a pathway for survival in energy-limited environments.</title>
        <authorList>
            <person name="Deng X."/>
            <person name="Dohmae N."/>
            <person name="Nealson K.H."/>
            <person name="Hashimoto K."/>
            <person name="Okamoto A."/>
        </authorList>
    </citation>
    <scope>NUCLEOTIDE SEQUENCE [LARGE SCALE GENOMIC DNA]</scope>
    <source>
        <strain evidence="2 3">IS5</strain>
    </source>
</reference>
<dbReference type="GO" id="GO:0004332">
    <property type="term" value="F:fructose-bisphosphate aldolase activity"/>
    <property type="evidence" value="ECO:0007669"/>
    <property type="project" value="InterPro"/>
</dbReference>
<dbReference type="Pfam" id="PF01791">
    <property type="entry name" value="DeoC"/>
    <property type="match status" value="1"/>
</dbReference>
<dbReference type="SUPFAM" id="SSF51569">
    <property type="entry name" value="Aldolase"/>
    <property type="match status" value="1"/>
</dbReference>
<dbReference type="Gene3D" id="3.20.20.70">
    <property type="entry name" value="Aldolase class I"/>
    <property type="match status" value="1"/>
</dbReference>
<dbReference type="InterPro" id="IPR050456">
    <property type="entry name" value="DeoC/FbaB_aldolase"/>
</dbReference>
<protein>
    <submittedName>
        <fullName evidence="2">Fructose-bisphosphate aldolase</fullName>
    </submittedName>
</protein>
<dbReference type="SMART" id="SM01133">
    <property type="entry name" value="DeoC"/>
    <property type="match status" value="1"/>
</dbReference>
<dbReference type="PANTHER" id="PTHR47916">
    <property type="entry name" value="FRUCTOSE-BISPHOSPHATE ALDOLASE CLASS 1"/>
    <property type="match status" value="1"/>
</dbReference>
<organism evidence="2 3">
    <name type="scientific">Desulfovibrio ferrophilus</name>
    <dbReference type="NCBI Taxonomy" id="241368"/>
    <lineage>
        <taxon>Bacteria</taxon>
        <taxon>Pseudomonadati</taxon>
        <taxon>Thermodesulfobacteriota</taxon>
        <taxon>Desulfovibrionia</taxon>
        <taxon>Desulfovibrionales</taxon>
        <taxon>Desulfovibrionaceae</taxon>
        <taxon>Desulfovibrio</taxon>
    </lineage>
</organism>
<dbReference type="PANTHER" id="PTHR47916:SF1">
    <property type="entry name" value="3-HYDROXY-5-PHOSPHONOOXYPENTANE-2,4-DIONE THIOLASE"/>
    <property type="match status" value="1"/>
</dbReference>
<dbReference type="NCBIfam" id="NF005556">
    <property type="entry name" value="PRK07226.1"/>
    <property type="match status" value="1"/>
</dbReference>
<dbReference type="AlphaFoldDB" id="A0A2Z6B201"/>